<dbReference type="AlphaFoldDB" id="A0A023C0X0"/>
<dbReference type="Pfam" id="PF05141">
    <property type="entry name" value="DIT1_PvcA"/>
    <property type="match status" value="1"/>
</dbReference>
<keyword evidence="2" id="KW-1185">Reference proteome</keyword>
<dbReference type="PANTHER" id="PTHR37285">
    <property type="entry name" value="SPORE WALL MATURATION PROTEIN DIT1"/>
    <property type="match status" value="1"/>
</dbReference>
<sequence length="324" mass="37450">MNLLQDDITISIKKEQSSLAKKIFNIIMNYSHLKVFNVEITFDDPDVNFAVQNHLKKINSFIHKNEPIRLILPAFPAKSPNREKTLGIKPDLGEFLGLKRLNKICSQIQQIYTPGAKVVICSDGRVFSDIVQVNDDDVTTYSEALNDMIKQENINYLETFNLDNVFPELSYDEMRYELSNNYGESIEEVKYNVKHQESEKNLFNGLHKFVYEDMSVLNKELSKNQLKKQSKEIAYQVIQRSHSWSDLVAKFFPECIRISIHPQKLNTGKIGIQLVKCNHNWGTPWHNVVLLDEEGYKLVKNKEAKEMGAELTSSQKGYSFYSMV</sequence>
<dbReference type="InterPro" id="IPR007817">
    <property type="entry name" value="Isocyanide_synthase_DIT1"/>
</dbReference>
<name>A0A023C0X0_9FLAO</name>
<evidence type="ECO:0000313" key="1">
    <source>
        <dbReference type="EMBL" id="EZH75859.1"/>
    </source>
</evidence>
<dbReference type="PANTHER" id="PTHR37285:SF5">
    <property type="entry name" value="SPORE WALL MATURATION PROTEIN DIT1"/>
    <property type="match status" value="1"/>
</dbReference>
<dbReference type="STRING" id="1317122.ATO12_03455"/>
<evidence type="ECO:0000313" key="2">
    <source>
        <dbReference type="Proteomes" id="UP000023541"/>
    </source>
</evidence>
<reference evidence="1 2" key="1">
    <citation type="submission" date="2014-04" db="EMBL/GenBank/DDBJ databases">
        <title>Aquimarina sp. 22II-S11-z7 Genome Sequencing.</title>
        <authorList>
            <person name="Lai Q."/>
        </authorList>
    </citation>
    <scope>NUCLEOTIDE SEQUENCE [LARGE SCALE GENOMIC DNA]</scope>
    <source>
        <strain evidence="1 2">22II-S11-z7</strain>
    </source>
</reference>
<dbReference type="RefSeq" id="WP_051575576.1">
    <property type="nucleotide sequence ID" value="NZ_AQRA01000001.1"/>
</dbReference>
<dbReference type="eggNOG" id="COG3207">
    <property type="taxonomic scope" value="Bacteria"/>
</dbReference>
<protein>
    <recommendedName>
        <fullName evidence="3">Pyoverdine biosynthesis protein PvcA</fullName>
    </recommendedName>
</protein>
<evidence type="ECO:0008006" key="3">
    <source>
        <dbReference type="Google" id="ProtNLM"/>
    </source>
</evidence>
<dbReference type="EMBL" id="AQRA01000001">
    <property type="protein sequence ID" value="EZH75859.1"/>
    <property type="molecule type" value="Genomic_DNA"/>
</dbReference>
<dbReference type="OrthoDB" id="860574at2"/>
<comment type="caution">
    <text evidence="1">The sequence shown here is derived from an EMBL/GenBank/DDBJ whole genome shotgun (WGS) entry which is preliminary data.</text>
</comment>
<proteinExistence type="predicted"/>
<dbReference type="Proteomes" id="UP000023541">
    <property type="component" value="Unassembled WGS sequence"/>
</dbReference>
<accession>A0A023C0X0</accession>
<gene>
    <name evidence="1" type="ORF">ATO12_03455</name>
</gene>
<organism evidence="1 2">
    <name type="scientific">Aquimarina atlantica</name>
    <dbReference type="NCBI Taxonomy" id="1317122"/>
    <lineage>
        <taxon>Bacteria</taxon>
        <taxon>Pseudomonadati</taxon>
        <taxon>Bacteroidota</taxon>
        <taxon>Flavobacteriia</taxon>
        <taxon>Flavobacteriales</taxon>
        <taxon>Flavobacteriaceae</taxon>
        <taxon>Aquimarina</taxon>
    </lineage>
</organism>